<gene>
    <name evidence="13" type="ordered locus">RLO149_c012980</name>
</gene>
<dbReference type="STRING" id="391595.RLO149_c012980"/>
<keyword evidence="3" id="KW-0145">Chemotaxis</keyword>
<feature type="domain" description="HAMP" evidence="12">
    <location>
        <begin position="368"/>
        <end position="421"/>
    </location>
</feature>
<dbReference type="eggNOG" id="COG2770">
    <property type="taxonomic scope" value="Bacteria"/>
</dbReference>
<evidence type="ECO:0000256" key="8">
    <source>
        <dbReference type="PROSITE-ProRule" id="PRU00284"/>
    </source>
</evidence>
<comment type="subcellular location">
    <subcellularLocation>
        <location evidence="1">Cell membrane</location>
        <topology evidence="1">Multi-pass membrane protein</topology>
    </subcellularLocation>
</comment>
<dbReference type="PANTHER" id="PTHR43531">
    <property type="entry name" value="PROTEIN ICFG"/>
    <property type="match status" value="1"/>
</dbReference>
<dbReference type="GO" id="GO:0006935">
    <property type="term" value="P:chemotaxis"/>
    <property type="evidence" value="ECO:0007669"/>
    <property type="project" value="UniProtKB-KW"/>
</dbReference>
<feature type="region of interest" description="Disordered" evidence="9">
    <location>
        <begin position="813"/>
        <end position="854"/>
    </location>
</feature>
<dbReference type="SUPFAM" id="SSF158472">
    <property type="entry name" value="HAMP domain-like"/>
    <property type="match status" value="1"/>
</dbReference>
<dbReference type="CDD" id="cd18773">
    <property type="entry name" value="PDC1_HK_sensor"/>
    <property type="match status" value="1"/>
</dbReference>
<dbReference type="CDD" id="cd06225">
    <property type="entry name" value="HAMP"/>
    <property type="match status" value="1"/>
</dbReference>
<dbReference type="Gene3D" id="1.10.8.500">
    <property type="entry name" value="HAMP domain in histidine kinase"/>
    <property type="match status" value="1"/>
</dbReference>
<evidence type="ECO:0000256" key="4">
    <source>
        <dbReference type="ARBA" id="ARBA00022692"/>
    </source>
</evidence>
<dbReference type="EMBL" id="CP002623">
    <property type="protein sequence ID" value="AEI93300.1"/>
    <property type="molecule type" value="Genomic_DNA"/>
</dbReference>
<evidence type="ECO:0000259" key="11">
    <source>
        <dbReference type="PROSITE" id="PS50111"/>
    </source>
</evidence>
<feature type="transmembrane region" description="Helical" evidence="10">
    <location>
        <begin position="344"/>
        <end position="366"/>
    </location>
</feature>
<comment type="similarity">
    <text evidence="7">Belongs to the methyl-accepting chemotaxis (MCP) protein family.</text>
</comment>
<dbReference type="SMART" id="SM00304">
    <property type="entry name" value="HAMP"/>
    <property type="match status" value="2"/>
</dbReference>
<feature type="domain" description="HAMP" evidence="12">
    <location>
        <begin position="519"/>
        <end position="565"/>
    </location>
</feature>
<keyword evidence="6 10" id="KW-0472">Membrane</keyword>
<dbReference type="GO" id="GO:0007165">
    <property type="term" value="P:signal transduction"/>
    <property type="evidence" value="ECO:0007669"/>
    <property type="project" value="UniProtKB-KW"/>
</dbReference>
<keyword evidence="4 10" id="KW-0812">Transmembrane</keyword>
<dbReference type="PANTHER" id="PTHR43531:SF11">
    <property type="entry name" value="METHYL-ACCEPTING CHEMOTAXIS PROTEIN 3"/>
    <property type="match status" value="1"/>
</dbReference>
<proteinExistence type="inferred from homology"/>
<evidence type="ECO:0000256" key="10">
    <source>
        <dbReference type="SAM" id="Phobius"/>
    </source>
</evidence>
<dbReference type="CDD" id="cd11386">
    <property type="entry name" value="MCP_signal"/>
    <property type="match status" value="1"/>
</dbReference>
<dbReference type="Gene3D" id="3.30.450.20">
    <property type="entry name" value="PAS domain"/>
    <property type="match status" value="1"/>
</dbReference>
<dbReference type="HOGENOM" id="CLU_000445_107_12_5"/>
<reference evidence="13 14" key="1">
    <citation type="journal article" date="2011" name="BMC Genomics">
        <title>Comparative genome analysis and genome-guided physiological analysis of Roseobacter litoralis.</title>
        <authorList>
            <person name="Kalhoefer D."/>
            <person name="Thole S."/>
            <person name="Voget S."/>
            <person name="Lehmann R."/>
            <person name="Liesegang H."/>
            <person name="Wollher A."/>
            <person name="Daniel R."/>
            <person name="Simon M."/>
            <person name="Brinkhoff T."/>
        </authorList>
    </citation>
    <scope>NUCLEOTIDE SEQUENCE [LARGE SCALE GENOMIC DNA]</scope>
    <source>
        <strain evidence="14">ATCC 49566 / DSM 6996 / JCM 21268 / NBRC 15278 / OCh 149</strain>
    </source>
</reference>
<dbReference type="Pfam" id="PF00672">
    <property type="entry name" value="HAMP"/>
    <property type="match status" value="1"/>
</dbReference>
<dbReference type="eggNOG" id="COG0840">
    <property type="taxonomic scope" value="Bacteria"/>
</dbReference>
<evidence type="ECO:0000256" key="3">
    <source>
        <dbReference type="ARBA" id="ARBA00022500"/>
    </source>
</evidence>
<evidence type="ECO:0000256" key="7">
    <source>
        <dbReference type="ARBA" id="ARBA00029447"/>
    </source>
</evidence>
<keyword evidence="14" id="KW-1185">Reference proteome</keyword>
<dbReference type="Pfam" id="PF18947">
    <property type="entry name" value="HAMP_2"/>
    <property type="match status" value="1"/>
</dbReference>
<evidence type="ECO:0000256" key="5">
    <source>
        <dbReference type="ARBA" id="ARBA00022989"/>
    </source>
</evidence>
<accession>F7ZD91</accession>
<dbReference type="InterPro" id="IPR003660">
    <property type="entry name" value="HAMP_dom"/>
</dbReference>
<evidence type="ECO:0000313" key="14">
    <source>
        <dbReference type="Proteomes" id="UP000001353"/>
    </source>
</evidence>
<keyword evidence="8" id="KW-0807">Transducer</keyword>
<dbReference type="SMART" id="SM00283">
    <property type="entry name" value="MA"/>
    <property type="match status" value="1"/>
</dbReference>
<sequence length="854" mass="91952">MTMSLRNVKIGVKLPVVMGLLVAFTIAIMSLVNAVFTSNLILDSATNKLESITALKAKRVEHFLNDIERDIRLRSASPETATALIALADGYNSLENAPEVLRRVYIEDNEHPLGEKDQLVKADTGSSYGFIHAVYHPGFDALQDQMGYYDVFLFDNEGNLVYSVFKENDYATNMIDGPWASSGLAEAYRQAALRDADSQSVFVDFEPYGPSADAPAAFIARPIFNDQGTRLGVLAYQMPIDELSHVASTLGGLGETADGFLIGTDGLMRSDSIQSEIDDVLTTKVESKEIQDGLLANATSSFETTGQRGQDVIGSMMPINILGTQWATVILLDKAEVYAGLFSAVLRALAIAGMVLAGVLVVAVMFSRSISQPVQHLTKAVKEVAEGSLDTVVPGTDRTDEIGELAQKTEVFRQNALKMEEMSKEQKKAAEKMAELSDEREKSAQREIELAKEKEQSDLEAKEMRDEMMRNLGASFGEVVRAARNGNFKNRINAQFDDQILMELSENINQLMSAVDDGLSQTGAVLSRVAEGDLTHRMEGEFKGSFQELQTNVNNMLGALTGLITEISESGQTLSGSASELRQTADVLSRQAEQNAASVEETSAALEELSASISQVNDSISDVSNNAHEAKETATSSEKVAQTATESMDKIANGSKEIMRVTEVINDISFQINLLALNAGVEAARAGDAGRGFSVVASEVRQLAQRASEASKEISVVLVQSDAAVTEGVANVSNAKASLDDIARTVIKISQSVDDVTRAVSEQAAGIKEISTAVSQVDGNTQKQAAAFEEVTASSHVLAKEANDLLASTARFRVSQNTHQSTPRDSGQTETNDRNLNTPATAVGAENFSDWDAF</sequence>
<evidence type="ECO:0000256" key="2">
    <source>
        <dbReference type="ARBA" id="ARBA00022475"/>
    </source>
</evidence>
<dbReference type="KEGG" id="rli:RLO149_c012980"/>
<dbReference type="Gene3D" id="1.20.120.1530">
    <property type="match status" value="1"/>
</dbReference>
<feature type="transmembrane region" description="Helical" evidence="10">
    <location>
        <begin position="12"/>
        <end position="36"/>
    </location>
</feature>
<dbReference type="Proteomes" id="UP000001353">
    <property type="component" value="Chromosome"/>
</dbReference>
<dbReference type="InterPro" id="IPR033479">
    <property type="entry name" value="dCache_1"/>
</dbReference>
<protein>
    <submittedName>
        <fullName evidence="13">Methyl-accepting chemotaxis protein</fullName>
    </submittedName>
</protein>
<dbReference type="Gene3D" id="1.10.287.950">
    <property type="entry name" value="Methyl-accepting chemotaxis protein"/>
    <property type="match status" value="1"/>
</dbReference>
<evidence type="ECO:0000256" key="9">
    <source>
        <dbReference type="SAM" id="MobiDB-lite"/>
    </source>
</evidence>
<dbReference type="InterPro" id="IPR004089">
    <property type="entry name" value="MCPsignal_dom"/>
</dbReference>
<keyword evidence="2" id="KW-1003">Cell membrane</keyword>
<evidence type="ECO:0000313" key="13">
    <source>
        <dbReference type="EMBL" id="AEI93300.1"/>
    </source>
</evidence>
<dbReference type="GO" id="GO:0005886">
    <property type="term" value="C:plasma membrane"/>
    <property type="evidence" value="ECO:0007669"/>
    <property type="project" value="UniProtKB-SubCell"/>
</dbReference>
<name>F7ZD91_ROSLO</name>
<dbReference type="PROSITE" id="PS50885">
    <property type="entry name" value="HAMP"/>
    <property type="match status" value="2"/>
</dbReference>
<organism evidence="13 14">
    <name type="scientific">Roseobacter litoralis (strain ATCC 49566 / DSM 6996 / JCM 21268 / NBRC 15278 / OCh 149)</name>
    <dbReference type="NCBI Taxonomy" id="391595"/>
    <lineage>
        <taxon>Bacteria</taxon>
        <taxon>Pseudomonadati</taxon>
        <taxon>Pseudomonadota</taxon>
        <taxon>Alphaproteobacteria</taxon>
        <taxon>Rhodobacterales</taxon>
        <taxon>Roseobacteraceae</taxon>
        <taxon>Roseobacter</taxon>
    </lineage>
</organism>
<evidence type="ECO:0000256" key="6">
    <source>
        <dbReference type="ARBA" id="ARBA00023136"/>
    </source>
</evidence>
<dbReference type="PROSITE" id="PS50111">
    <property type="entry name" value="CHEMOTAXIS_TRANSDUC_2"/>
    <property type="match status" value="1"/>
</dbReference>
<dbReference type="Pfam" id="PF00015">
    <property type="entry name" value="MCPsignal"/>
    <property type="match status" value="1"/>
</dbReference>
<evidence type="ECO:0000256" key="1">
    <source>
        <dbReference type="ARBA" id="ARBA00004651"/>
    </source>
</evidence>
<dbReference type="AlphaFoldDB" id="F7ZD91"/>
<keyword evidence="5 10" id="KW-1133">Transmembrane helix</keyword>
<feature type="region of interest" description="Disordered" evidence="9">
    <location>
        <begin position="423"/>
        <end position="444"/>
    </location>
</feature>
<feature type="region of interest" description="Disordered" evidence="9">
    <location>
        <begin position="623"/>
        <end position="642"/>
    </location>
</feature>
<evidence type="ECO:0000259" key="12">
    <source>
        <dbReference type="PROSITE" id="PS50885"/>
    </source>
</evidence>
<dbReference type="InterPro" id="IPR051310">
    <property type="entry name" value="MCP_chemotaxis"/>
</dbReference>
<dbReference type="Pfam" id="PF02743">
    <property type="entry name" value="dCache_1"/>
    <property type="match status" value="1"/>
</dbReference>
<feature type="domain" description="Methyl-accepting transducer" evidence="11">
    <location>
        <begin position="570"/>
        <end position="799"/>
    </location>
</feature>
<feature type="compositionally biased region" description="Polar residues" evidence="9">
    <location>
        <begin position="814"/>
        <end position="840"/>
    </location>
</feature>
<dbReference type="SUPFAM" id="SSF58104">
    <property type="entry name" value="Methyl-accepting chemotaxis protein (MCP) signaling domain"/>
    <property type="match status" value="1"/>
</dbReference>